<organism evidence="4 5">
    <name type="scientific">Flavobacterium frigidarium</name>
    <dbReference type="NCBI Taxonomy" id="99286"/>
    <lineage>
        <taxon>Bacteria</taxon>
        <taxon>Pseudomonadati</taxon>
        <taxon>Bacteroidota</taxon>
        <taxon>Flavobacteriia</taxon>
        <taxon>Flavobacteriales</taxon>
        <taxon>Flavobacteriaceae</taxon>
        <taxon>Flavobacterium</taxon>
    </lineage>
</organism>
<name>A0ABV4KAJ9_9FLAO</name>
<dbReference type="InterPro" id="IPR020904">
    <property type="entry name" value="Sc_DH/Rdtase_CS"/>
</dbReference>
<evidence type="ECO:0000256" key="1">
    <source>
        <dbReference type="ARBA" id="ARBA00006484"/>
    </source>
</evidence>
<dbReference type="Pfam" id="PF00106">
    <property type="entry name" value="adh_short"/>
    <property type="match status" value="1"/>
</dbReference>
<dbReference type="EMBL" id="JASMRN010000003">
    <property type="protein sequence ID" value="MEZ7514678.1"/>
    <property type="molecule type" value="Genomic_DNA"/>
</dbReference>
<dbReference type="RefSeq" id="WP_371568685.1">
    <property type="nucleotide sequence ID" value="NZ_JASMRN010000003.1"/>
</dbReference>
<dbReference type="InterPro" id="IPR036291">
    <property type="entry name" value="NAD(P)-bd_dom_sf"/>
</dbReference>
<gene>
    <name evidence="4" type="ORF">QO192_05195</name>
</gene>
<dbReference type="PROSITE" id="PS00061">
    <property type="entry name" value="ADH_SHORT"/>
    <property type="match status" value="1"/>
</dbReference>
<dbReference type="PANTHER" id="PTHR44196">
    <property type="entry name" value="DEHYDROGENASE/REDUCTASE SDR FAMILY MEMBER 7B"/>
    <property type="match status" value="1"/>
</dbReference>
<dbReference type="InterPro" id="IPR002347">
    <property type="entry name" value="SDR_fam"/>
</dbReference>
<proteinExistence type="inferred from homology"/>
<dbReference type="Gene3D" id="3.40.50.720">
    <property type="entry name" value="NAD(P)-binding Rossmann-like Domain"/>
    <property type="match status" value="1"/>
</dbReference>
<dbReference type="PANTHER" id="PTHR44196:SF1">
    <property type="entry name" value="DEHYDROGENASE_REDUCTASE SDR FAMILY MEMBER 7B"/>
    <property type="match status" value="1"/>
</dbReference>
<evidence type="ECO:0000256" key="2">
    <source>
        <dbReference type="ARBA" id="ARBA00023002"/>
    </source>
</evidence>
<keyword evidence="5" id="KW-1185">Reference proteome</keyword>
<comment type="caution">
    <text evidence="4">The sequence shown here is derived from an EMBL/GenBank/DDBJ whole genome shotgun (WGS) entry which is preliminary data.</text>
</comment>
<dbReference type="Proteomes" id="UP001568894">
    <property type="component" value="Unassembled WGS sequence"/>
</dbReference>
<evidence type="ECO:0000313" key="5">
    <source>
        <dbReference type="Proteomes" id="UP001568894"/>
    </source>
</evidence>
<dbReference type="PRINTS" id="PR00081">
    <property type="entry name" value="GDHRDH"/>
</dbReference>
<evidence type="ECO:0000256" key="3">
    <source>
        <dbReference type="RuleBase" id="RU000363"/>
    </source>
</evidence>
<accession>A0ABV4KAJ9</accession>
<keyword evidence="2" id="KW-0560">Oxidoreductase</keyword>
<sequence length="260" mass="28517">MKSLENKKVMISGGGSGIGHAIVTELYKEGVKDFAVIGRSLEKLEALKTDFPNAEFTLYSGDIAKIEDIKEFVSIVNKKWGSADVLINNAGVVSAGAFEKISDDDIITQVNINVIGLILMTKHALPLLKNSKEAALVNVSSGLALISMPFYAPYAATKSAVKAFSESIRRELKDFPIQVTTLYPTATDTPMMSETKLEGMHSPEMVAQKLIAGIKNGDIDVILSDMDNVIQNRENPMEFDKKVEGMYDAIKKRTEKHRSM</sequence>
<evidence type="ECO:0000313" key="4">
    <source>
        <dbReference type="EMBL" id="MEZ7514678.1"/>
    </source>
</evidence>
<reference evidence="4 5" key="1">
    <citation type="submission" date="2023-05" db="EMBL/GenBank/DDBJ databases">
        <title>Adaptations of aquatic viruses from atmosphere-close ecosystems of the Central Arctic Ocean.</title>
        <authorList>
            <person name="Rahlff J."/>
            <person name="Holmfeldt K."/>
        </authorList>
    </citation>
    <scope>NUCLEOTIDE SEQUENCE [LARGE SCALE GENOMIC DNA]</scope>
    <source>
        <strain evidence="4 5">Arc14</strain>
    </source>
</reference>
<comment type="similarity">
    <text evidence="1 3">Belongs to the short-chain dehydrogenases/reductases (SDR) family.</text>
</comment>
<dbReference type="SUPFAM" id="SSF51735">
    <property type="entry name" value="NAD(P)-binding Rossmann-fold domains"/>
    <property type="match status" value="1"/>
</dbReference>
<protein>
    <submittedName>
        <fullName evidence="4">SDR family NAD(P)-dependent oxidoreductase</fullName>
    </submittedName>
</protein>
<dbReference type="PRINTS" id="PR00080">
    <property type="entry name" value="SDRFAMILY"/>
</dbReference>